<sequence length="248" mass="26633">MDLQGQPIPSGHKSTKATDSRTYNNPISETSGPVANDSLAAESVRRGGEYSQNRGSQPLGVSGSSSTLNNTNISGASTLPAIPNHEGASSRHEDQSRTEKYPEELGGQGKYPGAHVPETGYVGGSTKAKQELGIRGHEYPASRRTIENGENGYRSKFNDGQAPSYVNSVVDPVGNSKPKGANLREGGFNDNPRYNASFNSEIGSKKDPGRLAERNFEQDTFRTVGAGPAAYNLDKQTWYQPLNRDQSV</sequence>
<dbReference type="OrthoDB" id="5383057at2759"/>
<accession>A0A507QI37</accession>
<feature type="compositionally biased region" description="Polar residues" evidence="1">
    <location>
        <begin position="20"/>
        <end position="33"/>
    </location>
</feature>
<gene>
    <name evidence="2" type="ORF">MPDQ_003887</name>
</gene>
<dbReference type="EMBL" id="VIFY01000243">
    <property type="protein sequence ID" value="TQB68176.1"/>
    <property type="molecule type" value="Genomic_DNA"/>
</dbReference>
<proteinExistence type="predicted"/>
<protein>
    <submittedName>
        <fullName evidence="2">Uncharacterized protein</fullName>
    </submittedName>
</protein>
<evidence type="ECO:0000313" key="3">
    <source>
        <dbReference type="Proteomes" id="UP000319663"/>
    </source>
</evidence>
<feature type="compositionally biased region" description="Polar residues" evidence="1">
    <location>
        <begin position="192"/>
        <end position="202"/>
    </location>
</feature>
<reference evidence="2 3" key="1">
    <citation type="submission" date="2019-06" db="EMBL/GenBank/DDBJ databases">
        <title>Wine fermentation using esterase from Monascus purpureus.</title>
        <authorList>
            <person name="Geng C."/>
            <person name="Zhang Y."/>
        </authorList>
    </citation>
    <scope>NUCLEOTIDE SEQUENCE [LARGE SCALE GENOMIC DNA]</scope>
    <source>
        <strain evidence="2">HQ1</strain>
    </source>
</reference>
<feature type="compositionally biased region" description="Polar residues" evidence="1">
    <location>
        <begin position="62"/>
        <end position="77"/>
    </location>
</feature>
<keyword evidence="3" id="KW-1185">Reference proteome</keyword>
<evidence type="ECO:0000313" key="2">
    <source>
        <dbReference type="EMBL" id="TQB68176.1"/>
    </source>
</evidence>
<comment type="caution">
    <text evidence="2">The sequence shown here is derived from an EMBL/GenBank/DDBJ whole genome shotgun (WGS) entry which is preliminary data.</text>
</comment>
<feature type="region of interest" description="Disordered" evidence="1">
    <location>
        <begin position="1"/>
        <end position="210"/>
    </location>
</feature>
<dbReference type="Proteomes" id="UP000319663">
    <property type="component" value="Unassembled WGS sequence"/>
</dbReference>
<organism evidence="2 3">
    <name type="scientific">Monascus purpureus</name>
    <name type="common">Red mold</name>
    <name type="synonym">Monascus anka</name>
    <dbReference type="NCBI Taxonomy" id="5098"/>
    <lineage>
        <taxon>Eukaryota</taxon>
        <taxon>Fungi</taxon>
        <taxon>Dikarya</taxon>
        <taxon>Ascomycota</taxon>
        <taxon>Pezizomycotina</taxon>
        <taxon>Eurotiomycetes</taxon>
        <taxon>Eurotiomycetidae</taxon>
        <taxon>Eurotiales</taxon>
        <taxon>Aspergillaceae</taxon>
        <taxon>Monascus</taxon>
    </lineage>
</organism>
<dbReference type="AlphaFoldDB" id="A0A507QI37"/>
<feature type="compositionally biased region" description="Basic and acidic residues" evidence="1">
    <location>
        <begin position="128"/>
        <end position="147"/>
    </location>
</feature>
<feature type="compositionally biased region" description="Basic and acidic residues" evidence="1">
    <location>
        <begin position="88"/>
        <end position="103"/>
    </location>
</feature>
<evidence type="ECO:0000256" key="1">
    <source>
        <dbReference type="SAM" id="MobiDB-lite"/>
    </source>
</evidence>
<name>A0A507QI37_MONPU</name>